<dbReference type="CDD" id="cd02440">
    <property type="entry name" value="AdoMet_MTases"/>
    <property type="match status" value="1"/>
</dbReference>
<dbReference type="PANTHER" id="PTHR43861">
    <property type="entry name" value="TRANS-ACONITATE 2-METHYLTRANSFERASE-RELATED"/>
    <property type="match status" value="1"/>
</dbReference>
<protein>
    <recommendedName>
        <fullName evidence="1">Methyltransferase domain-containing protein</fullName>
    </recommendedName>
</protein>
<evidence type="ECO:0000259" key="1">
    <source>
        <dbReference type="Pfam" id="PF13847"/>
    </source>
</evidence>
<dbReference type="InterPro" id="IPR029063">
    <property type="entry name" value="SAM-dependent_MTases_sf"/>
</dbReference>
<sequence>MYNSIEVSYHLMNEENAYILGTNKEELTRLELQHKVWSSEAKRGWDLAGFKTGQTILDLGCGPGYCTEELAHIVGKTGKVIGVDRSDTFIAYLNQIKQSTQLSIEPYLVDFDTLLLDPNSLDGMYCRWALAWISNPKEILSKIKDALKPRGRMVVQEYFNFSTHQTKPERSAIKKAIGAALKSFQDSDFEINVGSYLPQYFEELGMKVLHIRLMPKLATPGSMTWEWPKTWYHSYLPRLVSMGYLNNQDVEDAMKDIQELEMLSYATLCCPLMIEVIAEK</sequence>
<feature type="domain" description="Methyltransferase" evidence="1">
    <location>
        <begin position="52"/>
        <end position="159"/>
    </location>
</feature>
<dbReference type="EMBL" id="UINC01012235">
    <property type="protein sequence ID" value="SVA53532.1"/>
    <property type="molecule type" value="Genomic_DNA"/>
</dbReference>
<dbReference type="PANTHER" id="PTHR43861:SF1">
    <property type="entry name" value="TRANS-ACONITATE 2-METHYLTRANSFERASE"/>
    <property type="match status" value="1"/>
</dbReference>
<accession>A0A381WM84</accession>
<dbReference type="Pfam" id="PF13847">
    <property type="entry name" value="Methyltransf_31"/>
    <property type="match status" value="1"/>
</dbReference>
<dbReference type="AlphaFoldDB" id="A0A381WM84"/>
<organism evidence="2">
    <name type="scientific">marine metagenome</name>
    <dbReference type="NCBI Taxonomy" id="408172"/>
    <lineage>
        <taxon>unclassified sequences</taxon>
        <taxon>metagenomes</taxon>
        <taxon>ecological metagenomes</taxon>
    </lineage>
</organism>
<reference evidence="2" key="1">
    <citation type="submission" date="2018-05" db="EMBL/GenBank/DDBJ databases">
        <authorList>
            <person name="Lanie J.A."/>
            <person name="Ng W.-L."/>
            <person name="Kazmierczak K.M."/>
            <person name="Andrzejewski T.M."/>
            <person name="Davidsen T.M."/>
            <person name="Wayne K.J."/>
            <person name="Tettelin H."/>
            <person name="Glass J.I."/>
            <person name="Rusch D."/>
            <person name="Podicherti R."/>
            <person name="Tsui H.-C.T."/>
            <person name="Winkler M.E."/>
        </authorList>
    </citation>
    <scope>NUCLEOTIDE SEQUENCE</scope>
</reference>
<dbReference type="InterPro" id="IPR025714">
    <property type="entry name" value="Methyltranfer_dom"/>
</dbReference>
<name>A0A381WM84_9ZZZZ</name>
<dbReference type="Gene3D" id="3.40.50.150">
    <property type="entry name" value="Vaccinia Virus protein VP39"/>
    <property type="match status" value="1"/>
</dbReference>
<evidence type="ECO:0000313" key="2">
    <source>
        <dbReference type="EMBL" id="SVA53532.1"/>
    </source>
</evidence>
<proteinExistence type="predicted"/>
<dbReference type="SUPFAM" id="SSF53335">
    <property type="entry name" value="S-adenosyl-L-methionine-dependent methyltransferases"/>
    <property type="match status" value="1"/>
</dbReference>
<gene>
    <name evidence="2" type="ORF">METZ01_LOCUS106386</name>
</gene>